<accession>A0A7R9PXB9</accession>
<dbReference type="EMBL" id="OC856218">
    <property type="protein sequence ID" value="CAD7623394.1"/>
    <property type="molecule type" value="Genomic_DNA"/>
</dbReference>
<evidence type="ECO:0000256" key="1">
    <source>
        <dbReference type="SAM" id="Coils"/>
    </source>
</evidence>
<organism evidence="3">
    <name type="scientific">Medioppia subpectinata</name>
    <dbReference type="NCBI Taxonomy" id="1979941"/>
    <lineage>
        <taxon>Eukaryota</taxon>
        <taxon>Metazoa</taxon>
        <taxon>Ecdysozoa</taxon>
        <taxon>Arthropoda</taxon>
        <taxon>Chelicerata</taxon>
        <taxon>Arachnida</taxon>
        <taxon>Acari</taxon>
        <taxon>Acariformes</taxon>
        <taxon>Sarcoptiformes</taxon>
        <taxon>Oribatida</taxon>
        <taxon>Brachypylina</taxon>
        <taxon>Oppioidea</taxon>
        <taxon>Oppiidae</taxon>
        <taxon>Medioppia</taxon>
    </lineage>
</organism>
<dbReference type="OrthoDB" id="6504689at2759"/>
<name>A0A7R9PXB9_9ACAR</name>
<protein>
    <submittedName>
        <fullName evidence="3">Uncharacterized protein</fullName>
    </submittedName>
</protein>
<keyword evidence="1" id="KW-0175">Coiled coil</keyword>
<keyword evidence="4" id="KW-1185">Reference proteome</keyword>
<evidence type="ECO:0000313" key="3">
    <source>
        <dbReference type="EMBL" id="CAD7623394.1"/>
    </source>
</evidence>
<feature type="coiled-coil region" evidence="1">
    <location>
        <begin position="120"/>
        <end position="154"/>
    </location>
</feature>
<feature type="region of interest" description="Disordered" evidence="2">
    <location>
        <begin position="1"/>
        <end position="20"/>
    </location>
</feature>
<dbReference type="AlphaFoldDB" id="A0A7R9PXB9"/>
<dbReference type="Proteomes" id="UP000759131">
    <property type="component" value="Unassembled WGS sequence"/>
</dbReference>
<gene>
    <name evidence="3" type="ORF">OSB1V03_LOCUS3850</name>
</gene>
<dbReference type="EMBL" id="CAJPIZ010001643">
    <property type="protein sequence ID" value="CAG2103824.1"/>
    <property type="molecule type" value="Genomic_DNA"/>
</dbReference>
<evidence type="ECO:0000256" key="2">
    <source>
        <dbReference type="SAM" id="MobiDB-lite"/>
    </source>
</evidence>
<proteinExistence type="predicted"/>
<sequence>MANQSEDCLVGSDQRSDEPLDQMSDRLKHIESVSDNWFQFTDHLLNQFLDSKFDPLAESLEQNNQLLEALQTKQCTQLKEIVGQFDDTITTETDLINRSLDLKTRVESLSSQLTDKKSHKTDLTNKTKSLTKRLDEMECKVKELKQQNNGNDTNEYLLLASVMRVMYKTWSNSQVIGLLFNDNEEKSLERLIVMDNENKCQKTMSQQFWHSLDNDYQLDN</sequence>
<evidence type="ECO:0000313" key="4">
    <source>
        <dbReference type="Proteomes" id="UP000759131"/>
    </source>
</evidence>
<reference evidence="3" key="1">
    <citation type="submission" date="2020-11" db="EMBL/GenBank/DDBJ databases">
        <authorList>
            <person name="Tran Van P."/>
        </authorList>
    </citation>
    <scope>NUCLEOTIDE SEQUENCE</scope>
</reference>